<dbReference type="AlphaFoldDB" id="A0A849SPX4"/>
<evidence type="ECO:0000256" key="2">
    <source>
        <dbReference type="ARBA" id="ARBA00022679"/>
    </source>
</evidence>
<gene>
    <name evidence="4" type="ORF">HOP12_11065</name>
</gene>
<accession>A0A849SPX4</accession>
<dbReference type="Gene3D" id="3.40.50.2000">
    <property type="entry name" value="Glycogen Phosphorylase B"/>
    <property type="match status" value="2"/>
</dbReference>
<keyword evidence="1" id="KW-0328">Glycosyltransferase</keyword>
<dbReference type="EMBL" id="JABFRW010000139">
    <property type="protein sequence ID" value="NOT34694.1"/>
    <property type="molecule type" value="Genomic_DNA"/>
</dbReference>
<organism evidence="4 5">
    <name type="scientific">Eiseniibacteriota bacterium</name>
    <dbReference type="NCBI Taxonomy" id="2212470"/>
    <lineage>
        <taxon>Bacteria</taxon>
        <taxon>Candidatus Eiseniibacteriota</taxon>
    </lineage>
</organism>
<keyword evidence="2 4" id="KW-0808">Transferase</keyword>
<protein>
    <submittedName>
        <fullName evidence="4">Glycosyltransferase family 4 protein</fullName>
    </submittedName>
</protein>
<dbReference type="GO" id="GO:0016757">
    <property type="term" value="F:glycosyltransferase activity"/>
    <property type="evidence" value="ECO:0007669"/>
    <property type="project" value="UniProtKB-KW"/>
</dbReference>
<dbReference type="PANTHER" id="PTHR12526:SF510">
    <property type="entry name" value="D-INOSITOL 3-PHOSPHATE GLYCOSYLTRANSFERASE"/>
    <property type="match status" value="1"/>
</dbReference>
<proteinExistence type="predicted"/>
<dbReference type="InterPro" id="IPR001296">
    <property type="entry name" value="Glyco_trans_1"/>
</dbReference>
<evidence type="ECO:0000313" key="5">
    <source>
        <dbReference type="Proteomes" id="UP000580839"/>
    </source>
</evidence>
<dbReference type="Pfam" id="PF00534">
    <property type="entry name" value="Glycos_transf_1"/>
    <property type="match status" value="1"/>
</dbReference>
<evidence type="ECO:0000313" key="4">
    <source>
        <dbReference type="EMBL" id="NOT34694.1"/>
    </source>
</evidence>
<sequence>MGPLPPPIGGVETFTQALLESPVLARFDVRHCDITKGRPKDTQGRFDAGNFVWATRHFARMSRAVTGFDPDVAYIAISGSWSGFLRDAGLGWIARRSRARVIGHQHAGDIADQLARRGLGGRLVRGGFAQFHRLLVLGERWRAPFVEYGITQPIEVCPSTFRREVLERAGDAIRSRRADTLPRLLFVGQVGRRKGILDLLDSLARLRANGIELSLTVVGPAQAPGELQLAFEHAQALALDTVAFTGPLTGEPLYDQFRRHDAFVLPSYNEGIPAVLYEAGAFGLAVVTTPVGGIPDLIRDQVNGLLVPPRDGAALDAALARLARAPEERLRYARQLNQDIAAFHPDRVAERVANAVDAELALASGHSAR</sequence>
<dbReference type="SUPFAM" id="SSF53756">
    <property type="entry name" value="UDP-Glycosyltransferase/glycogen phosphorylase"/>
    <property type="match status" value="1"/>
</dbReference>
<dbReference type="Proteomes" id="UP000580839">
    <property type="component" value="Unassembled WGS sequence"/>
</dbReference>
<dbReference type="CDD" id="cd03801">
    <property type="entry name" value="GT4_PimA-like"/>
    <property type="match status" value="1"/>
</dbReference>
<dbReference type="PANTHER" id="PTHR12526">
    <property type="entry name" value="GLYCOSYLTRANSFERASE"/>
    <property type="match status" value="1"/>
</dbReference>
<feature type="domain" description="Glycosyl transferase family 1" evidence="3">
    <location>
        <begin position="177"/>
        <end position="334"/>
    </location>
</feature>
<name>A0A849SPX4_UNCEI</name>
<evidence type="ECO:0000259" key="3">
    <source>
        <dbReference type="Pfam" id="PF00534"/>
    </source>
</evidence>
<comment type="caution">
    <text evidence="4">The sequence shown here is derived from an EMBL/GenBank/DDBJ whole genome shotgun (WGS) entry which is preliminary data.</text>
</comment>
<evidence type="ECO:0000256" key="1">
    <source>
        <dbReference type="ARBA" id="ARBA00022676"/>
    </source>
</evidence>
<reference evidence="4 5" key="1">
    <citation type="submission" date="2020-04" db="EMBL/GenBank/DDBJ databases">
        <title>Metagenomic profiling of ammonia- and methane-oxidizing microorganisms in a Dutch drinking water treatment plant.</title>
        <authorList>
            <person name="Poghosyan L."/>
            <person name="Leucker S."/>
        </authorList>
    </citation>
    <scope>NUCLEOTIDE SEQUENCE [LARGE SCALE GENOMIC DNA]</scope>
    <source>
        <strain evidence="4">S-RSF-IL-03</strain>
    </source>
</reference>